<sequence>MYQTYWYDENDLKVWTQKEFTWAISFTETPQIFTSVTTSVNYSHDCGVNVLSSSNNSKVLYHYYEHGNPNQGLCRIQFLGIGRWK</sequence>
<reference evidence="1 2" key="1">
    <citation type="submission" date="2020-09" db="EMBL/GenBank/DDBJ databases">
        <title>Mannheimia bovis sp.nov., isolated from a cow.</title>
        <authorList>
            <person name="Li F."/>
        </authorList>
    </citation>
    <scope>NUCLEOTIDE SEQUENCE [LARGE SCALE GENOMIC DNA]</scope>
    <source>
        <strain evidence="1 2">ZY190616</strain>
    </source>
</reference>
<keyword evidence="2" id="KW-1185">Reference proteome</keyword>
<evidence type="ECO:0000313" key="1">
    <source>
        <dbReference type="EMBL" id="QNS16219.1"/>
    </source>
</evidence>
<dbReference type="KEGG" id="mbos:ICJ55_07400"/>
<dbReference type="AlphaFoldDB" id="A0A7H1C5G4"/>
<organism evidence="1 2">
    <name type="scientific">Mannheimia bovis</name>
    <dbReference type="NCBI Taxonomy" id="2770636"/>
    <lineage>
        <taxon>Bacteria</taxon>
        <taxon>Pseudomonadati</taxon>
        <taxon>Pseudomonadota</taxon>
        <taxon>Gammaproteobacteria</taxon>
        <taxon>Pasteurellales</taxon>
        <taxon>Pasteurellaceae</taxon>
        <taxon>Mannheimia</taxon>
    </lineage>
</organism>
<name>A0A7H1C5G4_9PAST</name>
<evidence type="ECO:0000313" key="2">
    <source>
        <dbReference type="Proteomes" id="UP000576260"/>
    </source>
</evidence>
<dbReference type="EMBL" id="CP061280">
    <property type="protein sequence ID" value="QNS16219.1"/>
    <property type="molecule type" value="Genomic_DNA"/>
</dbReference>
<accession>A0A7H1C5G4</accession>
<protein>
    <submittedName>
        <fullName evidence="1">Phage tail protein</fullName>
    </submittedName>
</protein>
<gene>
    <name evidence="1" type="ORF">ICJ55_07400</name>
</gene>
<proteinExistence type="predicted"/>
<dbReference type="Proteomes" id="UP000576260">
    <property type="component" value="Chromosome"/>
</dbReference>